<keyword evidence="7" id="KW-1185">Reference proteome</keyword>
<dbReference type="eggNOG" id="COG1024">
    <property type="taxonomic scope" value="Bacteria"/>
</dbReference>
<dbReference type="EMBL" id="CP017076">
    <property type="protein sequence ID" value="AOR79664.1"/>
    <property type="molecule type" value="Genomic_DNA"/>
</dbReference>
<name>A0A031JQZ7_9SPHN</name>
<dbReference type="AlphaFoldDB" id="A0A031JQZ7"/>
<evidence type="ECO:0000313" key="5">
    <source>
        <dbReference type="EMBL" id="EZP79233.1"/>
    </source>
</evidence>
<evidence type="ECO:0000313" key="4">
    <source>
        <dbReference type="EMBL" id="AOR79664.1"/>
    </source>
</evidence>
<evidence type="ECO:0000256" key="2">
    <source>
        <dbReference type="ARBA" id="ARBA00023239"/>
    </source>
</evidence>
<reference evidence="5 6" key="1">
    <citation type="submission" date="2014-03" db="EMBL/GenBank/DDBJ databases">
        <title>Whole genome sequence of Novosphingobium resinovorum KF1.</title>
        <authorList>
            <person name="Gan H.M."/>
            <person name="Gan H.Y."/>
            <person name="Chew T.H."/>
            <person name="Savka M.A."/>
        </authorList>
    </citation>
    <scope>NUCLEOTIDE SEQUENCE [LARGE SCALE GENOMIC DNA]</scope>
    <source>
        <strain evidence="5 6">KF1</strain>
    </source>
</reference>
<dbReference type="EC" id="4.2.1.17" evidence="5"/>
<protein>
    <submittedName>
        <fullName evidence="5">Enoyl-CoA hydratase</fullName>
        <ecNumber evidence="5">4.2.1.17</ecNumber>
    </submittedName>
</protein>
<evidence type="ECO:0000313" key="6">
    <source>
        <dbReference type="Proteomes" id="UP000024329"/>
    </source>
</evidence>
<dbReference type="PATRIC" id="fig|158500.4.peg.4190"/>
<dbReference type="PROSITE" id="PS00166">
    <property type="entry name" value="ENOYL_COA_HYDRATASE"/>
    <property type="match status" value="1"/>
</dbReference>
<keyword evidence="4" id="KW-0614">Plasmid</keyword>
<dbReference type="InterPro" id="IPR001753">
    <property type="entry name" value="Enoyl-CoA_hydra/iso"/>
</dbReference>
<dbReference type="Pfam" id="PF00378">
    <property type="entry name" value="ECH_1"/>
    <property type="match status" value="1"/>
</dbReference>
<dbReference type="EMBL" id="JFYZ01000028">
    <property type="protein sequence ID" value="EZP79233.1"/>
    <property type="molecule type" value="Genomic_DNA"/>
</dbReference>
<dbReference type="GO" id="GO:0006635">
    <property type="term" value="P:fatty acid beta-oxidation"/>
    <property type="evidence" value="ECO:0007669"/>
    <property type="project" value="TreeGrafter"/>
</dbReference>
<dbReference type="Gene3D" id="1.10.12.10">
    <property type="entry name" value="Lyase 2-enoyl-coa Hydratase, Chain A, domain 2"/>
    <property type="match status" value="1"/>
</dbReference>
<dbReference type="CDD" id="cd06558">
    <property type="entry name" value="crotonase-like"/>
    <property type="match status" value="1"/>
</dbReference>
<geneLocation type="plasmid" evidence="4 7">
    <name>pSA1</name>
</geneLocation>
<reference evidence="4" key="2">
    <citation type="submission" date="2016-08" db="EMBL/GenBank/DDBJ databases">
        <authorList>
            <person name="Seilhamer J.J."/>
        </authorList>
    </citation>
    <scope>NUCLEOTIDE SEQUENCE [LARGE SCALE GENOMIC DNA]</scope>
    <source>
        <strain evidence="4">SA1</strain>
        <plasmid evidence="4">pSA1</plasmid>
    </source>
</reference>
<dbReference type="Gene3D" id="3.90.226.10">
    <property type="entry name" value="2-enoyl-CoA Hydratase, Chain A, domain 1"/>
    <property type="match status" value="1"/>
</dbReference>
<comment type="similarity">
    <text evidence="1 3">Belongs to the enoyl-CoA hydratase/isomerase family.</text>
</comment>
<dbReference type="InterPro" id="IPR029045">
    <property type="entry name" value="ClpP/crotonase-like_dom_sf"/>
</dbReference>
<sequence length="257" mass="26548">MSELVTVTREGPLTIITINRPEASNALNADAQVAMDAAFGAFAADDEQWVAIVTGAGPKAFCAGHDLKQQAAGGELVSPPNGFGGLTGRKGLTKPVIAAVNGVAMGGGFELALACDIVVAAAHAAFALPEVRVGLAALGGGIQILPQVVGAKHAMGMLLTGRRVSAQEGHALGFINEATEGDVLEAARRWAELILGGSPMAVRATKEAVGRGLSTPYDQAFAEQWSYPAMQAMLASEDYVEGPRAFAEKRGPEWKGR</sequence>
<dbReference type="OrthoDB" id="7225138at2"/>
<dbReference type="KEGG" id="nre:BES08_23030"/>
<keyword evidence="2 5" id="KW-0456">Lyase</keyword>
<dbReference type="InterPro" id="IPR018376">
    <property type="entry name" value="Enoyl-CoA_hyd/isom_CS"/>
</dbReference>
<dbReference type="SUPFAM" id="SSF52096">
    <property type="entry name" value="ClpP/crotonase"/>
    <property type="match status" value="1"/>
</dbReference>
<dbReference type="InterPro" id="IPR014748">
    <property type="entry name" value="Enoyl-CoA_hydra_C"/>
</dbReference>
<accession>A0A031JQZ7</accession>
<dbReference type="Proteomes" id="UP000024329">
    <property type="component" value="Unassembled WGS sequence"/>
</dbReference>
<gene>
    <name evidence="4" type="ORF">BES08_23030</name>
    <name evidence="5" type="ORF">BV97_04122</name>
</gene>
<dbReference type="Proteomes" id="UP000094626">
    <property type="component" value="Plasmid pSA1"/>
</dbReference>
<evidence type="ECO:0000313" key="7">
    <source>
        <dbReference type="Proteomes" id="UP000094626"/>
    </source>
</evidence>
<organism evidence="5 6">
    <name type="scientific">Novosphingobium resinovorum</name>
    <dbReference type="NCBI Taxonomy" id="158500"/>
    <lineage>
        <taxon>Bacteria</taxon>
        <taxon>Pseudomonadati</taxon>
        <taxon>Pseudomonadota</taxon>
        <taxon>Alphaproteobacteria</taxon>
        <taxon>Sphingomonadales</taxon>
        <taxon>Sphingomonadaceae</taxon>
        <taxon>Novosphingobium</taxon>
    </lineage>
</organism>
<dbReference type="PANTHER" id="PTHR11941">
    <property type="entry name" value="ENOYL-COA HYDRATASE-RELATED"/>
    <property type="match status" value="1"/>
</dbReference>
<proteinExistence type="inferred from homology"/>
<dbReference type="RefSeq" id="WP_036528332.1">
    <property type="nucleotide sequence ID" value="NZ_CP017076.1"/>
</dbReference>
<reference evidence="7" key="3">
    <citation type="journal article" date="2017" name="J. Biotechnol.">
        <title>Complete genome sequence of Novosphingobium resinovorum SA1, a versatile xenobiotic-degrading bacterium capable of utilizing sulfanilic acid.</title>
        <authorList>
            <person name="Hegedus B."/>
            <person name="Kos P.B."/>
            <person name="Balint B."/>
            <person name="Maroti G."/>
            <person name="Gan H.M."/>
            <person name="Perei K."/>
            <person name="Rakhely G."/>
        </authorList>
    </citation>
    <scope>NUCLEOTIDE SEQUENCE [LARGE SCALE GENOMIC DNA]</scope>
    <source>
        <strain evidence="7">SA1</strain>
    </source>
</reference>
<evidence type="ECO:0000256" key="3">
    <source>
        <dbReference type="RuleBase" id="RU003707"/>
    </source>
</evidence>
<dbReference type="PANTHER" id="PTHR11941:SF54">
    <property type="entry name" value="ENOYL-COA HYDRATASE, MITOCHONDRIAL"/>
    <property type="match status" value="1"/>
</dbReference>
<evidence type="ECO:0000256" key="1">
    <source>
        <dbReference type="ARBA" id="ARBA00005254"/>
    </source>
</evidence>
<dbReference type="GO" id="GO:0004300">
    <property type="term" value="F:enoyl-CoA hydratase activity"/>
    <property type="evidence" value="ECO:0007669"/>
    <property type="project" value="UniProtKB-EC"/>
</dbReference>